<dbReference type="KEGG" id="vg:41901498"/>
<evidence type="ECO:0000313" key="22">
    <source>
        <dbReference type="EMBL" id="QPL12086.1"/>
    </source>
</evidence>
<evidence type="ECO:0000313" key="24">
    <source>
        <dbReference type="Proteomes" id="UP000117635"/>
    </source>
</evidence>
<dbReference type="Proteomes" id="UP000117635">
    <property type="component" value="Segment"/>
</dbReference>
<dbReference type="EMBL" id="MN270979">
    <property type="protein sequence ID" value="QIM09172.1"/>
    <property type="molecule type" value="Genomic_DNA"/>
</dbReference>
<evidence type="ECO:0000313" key="4">
    <source>
        <dbReference type="EMBL" id="AJZ77156.1"/>
    </source>
</evidence>
<dbReference type="Proteomes" id="UP000501683">
    <property type="component" value="Segment"/>
</dbReference>
<dbReference type="Proteomes" id="UP000501465">
    <property type="component" value="Segment"/>
</dbReference>
<reference evidence="28" key="9">
    <citation type="submission" date="2020-01" db="EMBL/GenBank/DDBJ databases">
        <authorList>
            <person name="Chastagner A."/>
            <person name="Le Potier M.-F."/>
            <person name="Pereira de Oliveira R."/>
        </authorList>
    </citation>
    <scope>NUCLEOTIDE SEQUENCE [LARGE SCALE GENOMIC DNA]</scope>
    <source>
        <strain evidence="28">Liv13/33</strain>
    </source>
</reference>
<dbReference type="EMBL" id="KM262844">
    <property type="protein sequence ID" value="AIY22319.1"/>
    <property type="molecule type" value="Genomic_DNA"/>
</dbReference>
<accession>A0A0A1E0E2</accession>
<evidence type="ECO:0000313" key="13">
    <source>
        <dbReference type="EMBL" id="QIM07772.1"/>
    </source>
</evidence>
<dbReference type="Proteomes" id="UP000502933">
    <property type="component" value="Segment"/>
</dbReference>
<dbReference type="GeneID" id="41901498"/>
<evidence type="ECO:0000313" key="16">
    <source>
        <dbReference type="EMBL" id="QIM08473.1"/>
    </source>
</evidence>
<keyword evidence="1" id="KW-1133">Transmembrane helix</keyword>
<dbReference type="Proteomes" id="UP000500872">
    <property type="component" value="Segment"/>
</dbReference>
<dbReference type="EMBL" id="MN270970">
    <property type="protein sequence ID" value="QIM07069.1"/>
    <property type="molecule type" value="Genomic_DNA"/>
</dbReference>
<dbReference type="Proteomes" id="UP000501487">
    <property type="component" value="Segment"/>
</dbReference>
<evidence type="ECO:0000313" key="5">
    <source>
        <dbReference type="EMBL" id="AKO62809.1"/>
    </source>
</evidence>
<dbReference type="EMBL" id="KP055815">
    <property type="protein sequence ID" value="AKO62809.1"/>
    <property type="molecule type" value="Genomic_DNA"/>
</dbReference>
<dbReference type="Proteomes" id="UP000594565">
    <property type="component" value="Segment"/>
</dbReference>
<organism evidence="2 25">
    <name type="scientific">African swine fever virus</name>
    <name type="common">ASFV</name>
    <dbReference type="NCBI Taxonomy" id="10497"/>
    <lineage>
        <taxon>Viruses</taxon>
        <taxon>Varidnaviria</taxon>
        <taxon>Bamfordvirae</taxon>
        <taxon>Nucleocytoviricota</taxon>
        <taxon>Pokkesviricetes</taxon>
        <taxon>Asfuvirales</taxon>
        <taxon>Asfarviridae</taxon>
        <taxon>Asfivirus</taxon>
        <taxon>Asfivirus haemorrhagiae</taxon>
    </lineage>
</organism>
<dbReference type="Proteomes" id="UP000502695">
    <property type="component" value="Segment"/>
</dbReference>
<sequence>MGGTTDFVLSITIVLVILIIIAFIWYNFTGWSPFKYSKGNTVTFKTPDESSIAYMRFRNCIFTFTDPKGSLHSIDVTEVLNNMAKGFRDAQNPPSSFTLGGHCQAPLNAFSFVLPGVNDRATVATADDAKKWENCDATLTGLQRII</sequence>
<dbReference type="RefSeq" id="YP_009702694.1">
    <property type="nucleotide sequence ID" value="NC_044943.1"/>
</dbReference>
<reference evidence="23 25" key="2">
    <citation type="journal article" date="2015" name="J. Gen. Virol.">
        <title>Related strains of African swine fever virus with different virulence: genome comparison and analysis.</title>
        <authorList>
            <person name="Portugal R."/>
            <person name="Coelho J."/>
            <person name="Hoper D."/>
            <person name="Little N.S."/>
            <person name="Smithson C."/>
            <person name="Upton C."/>
            <person name="Martins C."/>
            <person name="Leitao A."/>
            <person name="Keil G.M."/>
        </authorList>
    </citation>
    <scope>NUCLEOTIDE SEQUENCE [LARGE SCALE GENOMIC DNA]</scope>
    <source>
        <strain evidence="2">L60</strain>
        <strain evidence="3">NHV</strain>
    </source>
</reference>
<dbReference type="EMBL" id="MN270976">
    <property type="protein sequence ID" value="QIM08473.1"/>
    <property type="molecule type" value="Genomic_DNA"/>
</dbReference>
<dbReference type="Proteomes" id="UP000502885">
    <property type="component" value="Segment"/>
</dbReference>
<dbReference type="EMBL" id="MN270977">
    <property type="protein sequence ID" value="QIM08706.1"/>
    <property type="molecule type" value="Genomic_DNA"/>
</dbReference>
<keyword evidence="1" id="KW-0472">Membrane</keyword>
<gene>
    <name evidence="2" type="primary">E146L</name>
    <name evidence="6" type="ORF">AFSV47Ss_0192</name>
    <name evidence="7" type="ORF">ASFVARMWT4_00139</name>
</gene>
<reference evidence="5 26" key="3">
    <citation type="journal article" date="2015" name="PLoS ONE">
        <title>Genome Sequence of African Swine Fever Virus BA71, the Virulent Parental Strain of the Nonpathogenic and Tissue-Culture Adapted BA71V.</title>
        <authorList>
            <person name="Rodriguez J.M."/>
            <person name="Moreno L.T."/>
            <person name="Alejo A."/>
            <person name="Lacasta A."/>
            <person name="Rodriguez F."/>
            <person name="Salas M.L."/>
        </authorList>
    </citation>
    <scope>NUCLEOTIDE SEQUENCE [LARGE SCALE GENOMIC DNA]</scope>
    <source>
        <strain evidence="5 26">BA71</strain>
    </source>
</reference>
<dbReference type="KEGG" id="vg:41902218"/>
<protein>
    <submittedName>
        <fullName evidence="2 4">E146L</fullName>
    </submittedName>
</protein>
<dbReference type="EMBL" id="MN270973">
    <property type="protein sequence ID" value="QIM07772.1"/>
    <property type="molecule type" value="Genomic_DNA"/>
</dbReference>
<organismHost>
    <name type="scientific">Ornithodoros</name>
    <name type="common">relapsing fever ticks</name>
    <dbReference type="NCBI Taxonomy" id="6937"/>
</organismHost>
<dbReference type="Proteomes" id="UP000503066">
    <property type="component" value="Genome"/>
</dbReference>
<evidence type="ECO:0000313" key="20">
    <source>
        <dbReference type="EMBL" id="QIM09405.1"/>
    </source>
</evidence>
<dbReference type="Proteomes" id="UP000501990">
    <property type="component" value="Segment"/>
</dbReference>
<name>A0A0A1E0E2_ASF</name>
<evidence type="ECO:0000313" key="28">
    <source>
        <dbReference type="Proteomes" id="UP000500872"/>
    </source>
</evidence>
<evidence type="ECO:0000313" key="9">
    <source>
        <dbReference type="EMBL" id="QIM06834.1"/>
    </source>
</evidence>
<organismHost>
    <name type="scientific">Potamochoerus larvatus</name>
    <name type="common">Bushpig</name>
    <dbReference type="NCBI Taxonomy" id="273792"/>
</organismHost>
<evidence type="ECO:0000313" key="7">
    <source>
        <dbReference type="EMBL" id="CAD5338267.1"/>
    </source>
</evidence>
<dbReference type="EMBL" id="LR881473">
    <property type="protein sequence ID" value="CAD5338267.1"/>
    <property type="molecule type" value="Genomic_DNA"/>
</dbReference>
<evidence type="ECO:0000313" key="27">
    <source>
        <dbReference type="Proteomes" id="UP000500690"/>
    </source>
</evidence>
<evidence type="ECO:0000313" key="15">
    <source>
        <dbReference type="EMBL" id="QIM08240.1"/>
    </source>
</evidence>
<dbReference type="KEGG" id="vg:41901336"/>
<evidence type="ECO:0000313" key="19">
    <source>
        <dbReference type="EMBL" id="QIM09172.1"/>
    </source>
</evidence>
<reference evidence="7" key="10">
    <citation type="submission" date="2020-09" db="EMBL/GenBank/DDBJ databases">
        <authorList>
            <person name="Daniel Perez-Nunez"/>
            <person name="Eva Castillo-Rosa"/>
            <person name="Gonzalo Vigara-Astillero and Yolanda Revilla"/>
        </authorList>
    </citation>
    <scope>NUCLEOTIDE SEQUENCE</scope>
    <source>
        <strain evidence="7">Arm/07/CBM/c4</strain>
    </source>
</reference>
<dbReference type="EMBL" id="MN270978">
    <property type="protein sequence ID" value="QIM08939.1"/>
    <property type="molecule type" value="Genomic_DNA"/>
</dbReference>
<dbReference type="EMBL" id="MT932578">
    <property type="protein sequence ID" value="QPL11869.1"/>
    <property type="molecule type" value="Genomic_DNA"/>
</dbReference>
<organismHost>
    <name type="scientific">Ornithodoros moubata</name>
    <name type="common">Soft tick</name>
    <name type="synonym">Argasid tick</name>
    <dbReference type="NCBI Taxonomy" id="6938"/>
</organismHost>
<dbReference type="EMBL" id="MN270980">
    <property type="protein sequence ID" value="QIM09405.1"/>
    <property type="molecule type" value="Genomic_DNA"/>
</dbReference>
<dbReference type="Proteomes" id="UP000110401">
    <property type="component" value="Segment"/>
</dbReference>
<dbReference type="RefSeq" id="YP_009702533.1">
    <property type="nucleotide sequence ID" value="NC_044942.1"/>
</dbReference>
<dbReference type="EMBL" id="KX354450">
    <property type="protein sequence ID" value="AOO54497.1"/>
    <property type="molecule type" value="Genomic_DNA"/>
</dbReference>
<evidence type="ECO:0000313" key="14">
    <source>
        <dbReference type="EMBL" id="QIM08005.1"/>
    </source>
</evidence>
<evidence type="ECO:0000313" key="21">
    <source>
        <dbReference type="EMBL" id="QPL11869.1"/>
    </source>
</evidence>
<dbReference type="EMBL" id="MN270972">
    <property type="protein sequence ID" value="QIM07539.1"/>
    <property type="molecule type" value="Genomic_DNA"/>
</dbReference>
<evidence type="ECO:0000313" key="29">
    <source>
        <dbReference type="Proteomes" id="UP000500898"/>
    </source>
</evidence>
<reference evidence="21" key="8">
    <citation type="journal article" date="2020" name="Vaccines (Basel)">
        <title>African Swine Fever Circulation among Free-Ranging Pigs in Sardinia: Data from the Eradication Program.</title>
        <authorList>
            <person name="Franzoni G."/>
            <person name="Dei Giudici S."/>
            <person name="Loi F."/>
            <person name="Sanna D."/>
            <person name="Floris M."/>
            <person name="Fiori M."/>
            <person name="Sanna M.L."/>
            <person name="Madrau P."/>
            <person name="Scarpa F."/>
            <person name="Zinellu S."/>
            <person name="Giammarioli M."/>
            <person name="Cappai S."/>
            <person name="De Mia G.M."/>
            <person name="Laddomada A."/>
            <person name="Rolesu S."/>
            <person name="Oggiano A."/>
        </authorList>
    </citation>
    <scope>NUCLEOTIDE SEQUENCE [LARGE SCALE GENOMIC DNA]</scope>
    <source>
        <strain evidence="21">103917/18</strain>
        <strain evidence="22">55234/18</strain>
    </source>
</reference>
<organismHost>
    <name type="scientific">Sus scrofa</name>
    <name type="common">Pig</name>
    <dbReference type="NCBI Taxonomy" id="9823"/>
</organismHost>
<dbReference type="Proteomes" id="UP000266411">
    <property type="component" value="Segment"/>
</dbReference>
<evidence type="ECO:0000313" key="25">
    <source>
        <dbReference type="Proteomes" id="UP000142390"/>
    </source>
</evidence>
<dbReference type="GeneID" id="41901177"/>
<evidence type="ECO:0000313" key="17">
    <source>
        <dbReference type="EMBL" id="QIM08706.1"/>
    </source>
</evidence>
<evidence type="ECO:0000313" key="8">
    <source>
        <dbReference type="EMBL" id="QID21321.1"/>
    </source>
</evidence>
<dbReference type="Proteomes" id="UP000503294">
    <property type="component" value="Segment"/>
</dbReference>
<dbReference type="Proteomes" id="UP000142390">
    <property type="component" value="Segment"/>
</dbReference>
<feature type="transmembrane region" description="Helical" evidence="1">
    <location>
        <begin position="6"/>
        <end position="28"/>
    </location>
</feature>
<evidence type="ECO:0000313" key="18">
    <source>
        <dbReference type="EMBL" id="QIM08939.1"/>
    </source>
</evidence>
<reference evidence="4" key="5">
    <citation type="journal article" date="2016" name="Virol Rep">
        <title>Genomic analysis of Sardinian 26544/OG10 isolate of African swine fever virus.</title>
        <authorList>
            <person name="Bacciu D."/>
            <person name="Deligios M."/>
            <person name="Sanna G."/>
            <person name="Paola Madrau M."/>
            <person name="Luisa Sanna M."/>
            <person name="Dei Giudici S."/>
            <person name="Oggiano A."/>
        </authorList>
    </citation>
    <scope>NUCLEOTIDE SEQUENCE</scope>
    <source>
        <strain evidence="4">26544/OG10</strain>
    </source>
</reference>
<evidence type="ECO:0000313" key="10">
    <source>
        <dbReference type="EMBL" id="QIM07069.1"/>
    </source>
</evidence>
<reference evidence="24" key="1">
    <citation type="submission" date="2014-07" db="EMBL/GenBank/DDBJ databases">
        <title>Complete genome sequence of African Swine Fever Virus strain 26544/OG10 isolated in Sardinia.</title>
        <authorList>
            <person name="Dei Giudici S."/>
            <person name="Bacciu D."/>
            <person name="Sanna G."/>
            <person name="Deligios M."/>
            <person name="Oggiano A."/>
        </authorList>
    </citation>
    <scope>NUCLEOTIDE SEQUENCE [LARGE SCALE GENOMIC DNA]</scope>
</reference>
<evidence type="ECO:0000313" key="12">
    <source>
        <dbReference type="EMBL" id="QIM07539.1"/>
    </source>
</evidence>
<organismHost>
    <name type="scientific">Phacochoerus africanus</name>
    <name type="common">Warthog</name>
    <dbReference type="NCBI Taxonomy" id="41426"/>
</organismHost>
<evidence type="ECO:0000313" key="23">
    <source>
        <dbReference type="Proteomes" id="UP000110401"/>
    </source>
</evidence>
<dbReference type="RefSeq" id="YP_009703410.1">
    <property type="nucleotide sequence ID" value="NC_044955.1"/>
</dbReference>
<dbReference type="RefSeq" id="NP_042821.1">
    <property type="nucleotide sequence ID" value="NC_001659.2"/>
</dbReference>
<dbReference type="Proteomes" id="UP001160000">
    <property type="component" value="Segment"/>
</dbReference>
<reference evidence="27 29" key="7">
    <citation type="journal article" date="2020" name="Transbound. Emerg. Dis.">
        <title>The evolution of African swine fever virus in Sardinia (1978 to 2014) as revealed by whole genome sequencing and comparative analysis.</title>
        <authorList>
            <person name="Torresi C."/>
            <person name="Fiori M."/>
            <person name="Bertolotti L."/>
            <person name="Floris M."/>
            <person name="Colitti B."/>
            <person name="Giammarioli M."/>
            <person name="Dei Giudici S."/>
            <person name="Oggiano A."/>
            <person name="Malmberg M."/>
            <person name="De Mia G.M."/>
            <person name="Belak S."/>
            <person name="Granberg F."/>
        </authorList>
    </citation>
    <scope>NUCLEOTIDE SEQUENCE [LARGE SCALE GENOMIC DNA]</scope>
    <source>
        <strain evidence="11">139/Nu/1981</strain>
        <strain evidence="12">140/Or/1985</strain>
        <strain evidence="14">141/Nu/1990</strain>
        <strain evidence="15">142/Nu/1995</strain>
        <strain evidence="20">22653/Ca/2014</strain>
        <strain evidence="17">26/Ss/2004</strain>
        <strain evidence="9">56/Ca/1978</strain>
        <strain evidence="10">57/Ca/1979</strain>
        <strain evidence="16">60/Nu/1997</strain>
        <strain evidence="18">72407/Ss/2005</strain>
        <strain evidence="13">85/Ca/1985</strain>
        <strain evidence="19">97/Ot/2012</strain>
    </source>
</reference>
<dbReference type="Proteomes" id="UP000500690">
    <property type="component" value="Segment"/>
</dbReference>
<dbReference type="RefSeq" id="YP_009702375.1">
    <property type="nucleotide sequence ID" value="NC_044941.1"/>
</dbReference>
<evidence type="ECO:0000313" key="3">
    <source>
        <dbReference type="EMBL" id="AIY22477.1"/>
    </source>
</evidence>
<dbReference type="GeneID" id="41901336"/>
<dbReference type="EMBL" id="MN913970">
    <property type="protein sequence ID" value="QID21321.1"/>
    <property type="molecule type" value="Genomic_DNA"/>
</dbReference>
<proteinExistence type="predicted"/>
<dbReference type="GeneID" id="22220357"/>
<dbReference type="KEGG" id="vg:41901177"/>
<dbReference type="Proteomes" id="UP000500898">
    <property type="component" value="Segment"/>
</dbReference>
<dbReference type="EMBL" id="KM262845">
    <property type="protein sequence ID" value="AIY22477.1"/>
    <property type="molecule type" value="Genomic_DNA"/>
</dbReference>
<dbReference type="EMBL" id="MN270971">
    <property type="protein sequence ID" value="QIM07304.1"/>
    <property type="molecule type" value="Genomic_DNA"/>
</dbReference>
<dbReference type="Proteomes" id="UP000594644">
    <property type="component" value="Segment"/>
</dbReference>
<reference evidence="8" key="6">
    <citation type="journal article" date="2020" name="Microbiol. Resour. Announc.">
        <title>Coding-Complete Genome Sequence of an African Swine Fever Virus Strain Liv13/33 Isolate from Experimental Transmission between Pigs and Ornithodoros moubata Ticks.</title>
        <authorList>
            <person name="Chastagner A."/>
            <person name="Pereira de Oliveira R."/>
            <person name="Hutet E."/>
            <person name="Le Dimna M."/>
            <person name="Paboeuf F."/>
            <person name="Lucas P."/>
            <person name="Blanchard Y."/>
            <person name="Dixon L."/>
            <person name="Vial L."/>
            <person name="Le Potier M.F."/>
        </authorList>
    </citation>
    <scope>NUCLEOTIDE SEQUENCE</scope>
    <source>
        <strain evidence="8">Liv13/33</strain>
    </source>
</reference>
<dbReference type="EMBL" id="MN270974">
    <property type="protein sequence ID" value="QIM08005.1"/>
    <property type="molecule type" value="Genomic_DNA"/>
</dbReference>
<dbReference type="Proteomes" id="UP000241813">
    <property type="component" value="Segment"/>
</dbReference>
<evidence type="ECO:0000313" key="26">
    <source>
        <dbReference type="Proteomes" id="UP000241813"/>
    </source>
</evidence>
<evidence type="ECO:0000313" key="11">
    <source>
        <dbReference type="EMBL" id="QIM07304.1"/>
    </source>
</evidence>
<dbReference type="EMBL" id="MN270975">
    <property type="protein sequence ID" value="QIM08240.1"/>
    <property type="molecule type" value="Genomic_DNA"/>
</dbReference>
<evidence type="ECO:0000313" key="6">
    <source>
        <dbReference type="EMBL" id="AOO54497.1"/>
    </source>
</evidence>
<dbReference type="SMR" id="A0A0A1E0E2"/>
<keyword evidence="1" id="KW-0812">Transmembrane</keyword>
<dbReference type="Proteomes" id="UP000501235">
    <property type="component" value="Segment"/>
</dbReference>
<dbReference type="EMBL" id="MT932579">
    <property type="protein sequence ID" value="QPL12086.1"/>
    <property type="molecule type" value="Genomic_DNA"/>
</dbReference>
<evidence type="ECO:0000313" key="2">
    <source>
        <dbReference type="EMBL" id="AIY22319.1"/>
    </source>
</evidence>
<dbReference type="KEGG" id="vg:22220357"/>
<dbReference type="EMBL" id="KM102979">
    <property type="protein sequence ID" value="AJZ77156.1"/>
    <property type="molecule type" value="Genomic_DNA"/>
</dbReference>
<evidence type="ECO:0000256" key="1">
    <source>
        <dbReference type="SAM" id="Phobius"/>
    </source>
</evidence>
<reference evidence="6" key="4">
    <citation type="journal article" date="2016" name="Genome Announc.">
        <title>Complete genome sequence of an African swine fever virus isolate from Sardinia, Italy.</title>
        <authorList>
            <person name="Granberg F."/>
            <person name="Torresi C."/>
            <person name="Oggiano A."/>
            <person name="Malmberg M."/>
            <person name="Iscaro C."/>
            <person name="De Mia G.M."/>
            <person name="Sandor B."/>
        </authorList>
    </citation>
    <scope>NUCLEOTIDE SEQUENCE [LARGE SCALE GENOMIC DNA]</scope>
    <source>
        <strain evidence="6">47/Ss/2008</strain>
    </source>
</reference>
<dbReference type="EMBL" id="MN270969">
    <property type="protein sequence ID" value="QIM06834.1"/>
    <property type="molecule type" value="Genomic_DNA"/>
</dbReference>
<organismHost>
    <name type="scientific">Phacochoerus aethiopicus</name>
    <name type="common">Warthog</name>
    <dbReference type="NCBI Taxonomy" id="85517"/>
</organismHost>
<dbReference type="GeneID" id="41902218"/>